<proteinExistence type="predicted"/>
<keyword evidence="2" id="KW-1185">Reference proteome</keyword>
<reference evidence="1 2" key="1">
    <citation type="submission" date="2020-05" db="EMBL/GenBank/DDBJ databases">
        <title>Draft genome sequence of Mycobacterium hippocampi DL, isolated from European seabass, Dicentrarchus labrax, reared in fish farms.</title>
        <authorList>
            <person name="Stathopoulou P."/>
            <person name="Asimakis E."/>
            <person name="Tzokas K."/>
            <person name="Batargias C."/>
            <person name="Tsiamis G."/>
        </authorList>
    </citation>
    <scope>NUCLEOTIDE SEQUENCE [LARGE SCALE GENOMIC DNA]</scope>
    <source>
        <strain evidence="1 2">DL</strain>
    </source>
</reference>
<protein>
    <submittedName>
        <fullName evidence="1">Uncharacterized protein</fullName>
    </submittedName>
</protein>
<dbReference type="EMBL" id="JABFYL010000039">
    <property type="protein sequence ID" value="NVN51692.1"/>
    <property type="molecule type" value="Genomic_DNA"/>
</dbReference>
<evidence type="ECO:0000313" key="2">
    <source>
        <dbReference type="Proteomes" id="UP000570517"/>
    </source>
</evidence>
<comment type="caution">
    <text evidence="1">The sequence shown here is derived from an EMBL/GenBank/DDBJ whole genome shotgun (WGS) entry which is preliminary data.</text>
</comment>
<dbReference type="AlphaFoldDB" id="A0A850PMV6"/>
<evidence type="ECO:0000313" key="1">
    <source>
        <dbReference type="EMBL" id="NVN51692.1"/>
    </source>
</evidence>
<sequence>MTGTQLGLADYCAACADRSGRARTDTLTDPESIQWEGGRAVVASYRCVCGHCWITAWDALHALGGVA</sequence>
<dbReference type="Proteomes" id="UP000570517">
    <property type="component" value="Unassembled WGS sequence"/>
</dbReference>
<gene>
    <name evidence="1" type="ORF">HLY00_1680</name>
</gene>
<dbReference type="RefSeq" id="WP_178359971.1">
    <property type="nucleotide sequence ID" value="NZ_JABFYL010000039.1"/>
</dbReference>
<organism evidence="1 2">
    <name type="scientific">Mycolicibacterium hippocampi</name>
    <dbReference type="NCBI Taxonomy" id="659824"/>
    <lineage>
        <taxon>Bacteria</taxon>
        <taxon>Bacillati</taxon>
        <taxon>Actinomycetota</taxon>
        <taxon>Actinomycetes</taxon>
        <taxon>Mycobacteriales</taxon>
        <taxon>Mycobacteriaceae</taxon>
        <taxon>Mycolicibacterium</taxon>
    </lineage>
</organism>
<name>A0A850PMV6_9MYCO</name>
<accession>A0A850PMV6</accession>